<accession>Q97M67</accession>
<dbReference type="AlphaFoldDB" id="Q97M67"/>
<dbReference type="GeneID" id="44996843"/>
<dbReference type="OrthoDB" id="9813540at2"/>
<dbReference type="InterPro" id="IPR024529">
    <property type="entry name" value="ECF_trnsprt_substrate-spec"/>
</dbReference>
<feature type="transmembrane region" description="Helical" evidence="1">
    <location>
        <begin position="12"/>
        <end position="33"/>
    </location>
</feature>
<evidence type="ECO:0000313" key="2">
    <source>
        <dbReference type="EMBL" id="AAK78312.1"/>
    </source>
</evidence>
<protein>
    <submittedName>
        <fullName evidence="2">Uncharacterized membrane protein, homolog of YPAA B.subtilis</fullName>
    </submittedName>
</protein>
<feature type="transmembrane region" description="Helical" evidence="1">
    <location>
        <begin position="118"/>
        <end position="141"/>
    </location>
</feature>
<keyword evidence="1" id="KW-1133">Transmembrane helix</keyword>
<feature type="transmembrane region" description="Helical" evidence="1">
    <location>
        <begin position="161"/>
        <end position="186"/>
    </location>
</feature>
<keyword evidence="1" id="KW-0472">Membrane</keyword>
<dbReference type="EMBL" id="AE001437">
    <property type="protein sequence ID" value="AAK78312.1"/>
    <property type="molecule type" value="Genomic_DNA"/>
</dbReference>
<dbReference type="GO" id="GO:0022857">
    <property type="term" value="F:transmembrane transporter activity"/>
    <property type="evidence" value="ECO:0007669"/>
    <property type="project" value="InterPro"/>
</dbReference>
<keyword evidence="1" id="KW-0812">Transmembrane</keyword>
<feature type="transmembrane region" description="Helical" evidence="1">
    <location>
        <begin position="45"/>
        <end position="72"/>
    </location>
</feature>
<reference evidence="2 3" key="1">
    <citation type="journal article" date="2001" name="J. Bacteriol.">
        <title>Genome sequence and comparative analysis of the solvent-producing bacterium Clostridium acetobutylicum.</title>
        <authorList>
            <person name="Nolling J."/>
            <person name="Breton G."/>
            <person name="Omelchenko M.V."/>
            <person name="Makarova K.S."/>
            <person name="Zeng Q."/>
            <person name="Gibson R."/>
            <person name="Lee H.M."/>
            <person name="Dubois J."/>
            <person name="Qiu D."/>
            <person name="Hitti J."/>
            <person name="Wolf Y.I."/>
            <person name="Tatusov R.L."/>
            <person name="Sabathe F."/>
            <person name="Doucette-Stamm L."/>
            <person name="Soucaille P."/>
            <person name="Daly M.J."/>
            <person name="Bennett G.N."/>
            <person name="Koonin E.V."/>
            <person name="Smith D.R."/>
        </authorList>
    </citation>
    <scope>NUCLEOTIDE SEQUENCE [LARGE SCALE GENOMIC DNA]</scope>
    <source>
        <strain evidence="3">ATCC 824 / DSM 792 / JCM 1419 / LMG 5710 / VKM B-1787</strain>
    </source>
</reference>
<dbReference type="Proteomes" id="UP000000814">
    <property type="component" value="Chromosome"/>
</dbReference>
<feature type="transmembrane region" description="Helical" evidence="1">
    <location>
        <begin position="84"/>
        <end position="106"/>
    </location>
</feature>
<evidence type="ECO:0000313" key="3">
    <source>
        <dbReference type="Proteomes" id="UP000000814"/>
    </source>
</evidence>
<dbReference type="Gene3D" id="1.10.1760.20">
    <property type="match status" value="1"/>
</dbReference>
<dbReference type="Pfam" id="PF12822">
    <property type="entry name" value="ECF_trnsprt"/>
    <property type="match status" value="1"/>
</dbReference>
<dbReference type="PIR" id="E96940">
    <property type="entry name" value="E96940"/>
</dbReference>
<dbReference type="KEGG" id="cac:CA_C0331"/>
<gene>
    <name evidence="2" type="ordered locus">CA_C0331</name>
</gene>
<dbReference type="HOGENOM" id="CLU_088550_1_0_9"/>
<dbReference type="STRING" id="272562.CA_C0331"/>
<dbReference type="RefSeq" id="WP_010963654.1">
    <property type="nucleotide sequence ID" value="NC_003030.1"/>
</dbReference>
<proteinExistence type="predicted"/>
<keyword evidence="3" id="KW-1185">Reference proteome</keyword>
<organism evidence="2 3">
    <name type="scientific">Clostridium acetobutylicum (strain ATCC 824 / DSM 792 / JCM 1419 / IAM 19013 / LMG 5710 / NBRC 13948 / NRRL B-527 / VKM B-1787 / 2291 / W)</name>
    <dbReference type="NCBI Taxonomy" id="272562"/>
    <lineage>
        <taxon>Bacteria</taxon>
        <taxon>Bacillati</taxon>
        <taxon>Bacillota</taxon>
        <taxon>Clostridia</taxon>
        <taxon>Eubacteriales</taxon>
        <taxon>Clostridiaceae</taxon>
        <taxon>Clostridium</taxon>
    </lineage>
</organism>
<dbReference type="eggNOG" id="COG4684">
    <property type="taxonomic scope" value="Bacteria"/>
</dbReference>
<sequence>MSNKNMFKTRQLTVIGLLSAISIVLGLTGYGFIPLPIAKATIMHIPVIIGAILEGPIVGVAIGLIFGVFSIIQNIMSPNLLSFAYMNPLVSVLPRVLIGVTSYYAYTLIKAKNQSIKIGISAVVGTLTNTFGVLTMIYVLYAARYATAKHISAKAAAATIYGVAVTNGTCEAIISVLITIPVVLAVKKIIKR</sequence>
<dbReference type="PATRIC" id="fig|272562.8.peg.523"/>
<name>Q97M67_CLOAB</name>
<evidence type="ECO:0000256" key="1">
    <source>
        <dbReference type="SAM" id="Phobius"/>
    </source>
</evidence>